<dbReference type="AlphaFoldDB" id="S2DSY7"/>
<protein>
    <submittedName>
        <fullName evidence="2">Uncharacterized protein</fullName>
    </submittedName>
</protein>
<accession>S2DSY7</accession>
<keyword evidence="1" id="KW-1133">Transmembrane helix</keyword>
<evidence type="ECO:0000313" key="2">
    <source>
        <dbReference type="EMBL" id="EOZ95176.1"/>
    </source>
</evidence>
<gene>
    <name evidence="2" type="ORF">A33Q_3381</name>
</gene>
<proteinExistence type="predicted"/>
<keyword evidence="1" id="KW-0472">Membrane</keyword>
<sequence>MEGIKVTQRIANATFGLFLPAFLNSLNILCFFSIFELRNHKGKK</sequence>
<name>S2DSY7_INDAL</name>
<dbReference type="EMBL" id="ALWO02000040">
    <property type="protein sequence ID" value="EOZ95176.1"/>
    <property type="molecule type" value="Genomic_DNA"/>
</dbReference>
<organism evidence="2 3">
    <name type="scientific">Indibacter alkaliphilus (strain CCUG 57479 / KCTC 22604 / LW1)</name>
    <dbReference type="NCBI Taxonomy" id="1189612"/>
    <lineage>
        <taxon>Bacteria</taxon>
        <taxon>Pseudomonadati</taxon>
        <taxon>Bacteroidota</taxon>
        <taxon>Cytophagia</taxon>
        <taxon>Cytophagales</taxon>
        <taxon>Cyclobacteriaceae</taxon>
    </lineage>
</organism>
<dbReference type="STRING" id="1189612.A33Q_3381"/>
<keyword evidence="3" id="KW-1185">Reference proteome</keyword>
<feature type="transmembrane region" description="Helical" evidence="1">
    <location>
        <begin position="15"/>
        <end position="35"/>
    </location>
</feature>
<evidence type="ECO:0000313" key="3">
    <source>
        <dbReference type="Proteomes" id="UP000006073"/>
    </source>
</evidence>
<keyword evidence="1" id="KW-0812">Transmembrane</keyword>
<dbReference type="Proteomes" id="UP000006073">
    <property type="component" value="Unassembled WGS sequence"/>
</dbReference>
<evidence type="ECO:0000256" key="1">
    <source>
        <dbReference type="SAM" id="Phobius"/>
    </source>
</evidence>
<comment type="caution">
    <text evidence="2">The sequence shown here is derived from an EMBL/GenBank/DDBJ whole genome shotgun (WGS) entry which is preliminary data.</text>
</comment>
<reference evidence="2 3" key="1">
    <citation type="journal article" date="2013" name="Genome Announc.">
        <title>Draft Genome Sequence of Indibacter alkaliphilus Strain LW1T, Isolated from Lonar Lake, a Haloalkaline Lake in the Buldana District of Maharashtra, India.</title>
        <authorList>
            <person name="Singh A."/>
            <person name="Kumar Jangir P."/>
            <person name="Sharma R."/>
            <person name="Singh A."/>
            <person name="Kumar Pinnaka A."/>
            <person name="Shivaji S."/>
        </authorList>
    </citation>
    <scope>NUCLEOTIDE SEQUENCE [LARGE SCALE GENOMIC DNA]</scope>
    <source>
        <strain evidence="3">CCUG 57479 / KCTC 22604 / LW1</strain>
    </source>
</reference>